<dbReference type="InterPro" id="IPR047887">
    <property type="entry name" value="ARHGAP20_PH"/>
</dbReference>
<reference evidence="4" key="1">
    <citation type="submission" date="2025-08" db="UniProtKB">
        <authorList>
            <consortium name="RefSeq"/>
        </authorList>
    </citation>
    <scope>IDENTIFICATION</scope>
    <source>
        <tissue evidence="4">Blood</tissue>
    </source>
</reference>
<evidence type="ECO:0000313" key="3">
    <source>
        <dbReference type="Proteomes" id="UP000504640"/>
    </source>
</evidence>
<sequence>MTREQLFLQLGLPLKHAEPVLHSPVVLTQGPKTTRKHLFLFRDWLVIAKQRCLEISKNSKPTWHPSPGSQPGMCCFQRPEKTPGRHKQQLGKSCHGSERTLVTGSAGAQLSS</sequence>
<evidence type="ECO:0000256" key="1">
    <source>
        <dbReference type="SAM" id="MobiDB-lite"/>
    </source>
</evidence>
<evidence type="ECO:0000313" key="4">
    <source>
        <dbReference type="RefSeq" id="XP_032109056.1"/>
    </source>
</evidence>
<accession>A0A6J3FTX0</accession>
<feature type="domain" description="ARHGAP20 PH" evidence="2">
    <location>
        <begin position="20"/>
        <end position="53"/>
    </location>
</feature>
<gene>
    <name evidence="4" type="primary">LOC116533427</name>
</gene>
<evidence type="ECO:0000259" key="2">
    <source>
        <dbReference type="Pfam" id="PF22286"/>
    </source>
</evidence>
<proteinExistence type="predicted"/>
<feature type="region of interest" description="Disordered" evidence="1">
    <location>
        <begin position="78"/>
        <end position="112"/>
    </location>
</feature>
<organism evidence="3 4">
    <name type="scientific">Sapajus apella</name>
    <name type="common">Brown-capped capuchin</name>
    <name type="synonym">Cebus apella</name>
    <dbReference type="NCBI Taxonomy" id="9515"/>
    <lineage>
        <taxon>Eukaryota</taxon>
        <taxon>Metazoa</taxon>
        <taxon>Chordata</taxon>
        <taxon>Craniata</taxon>
        <taxon>Vertebrata</taxon>
        <taxon>Euteleostomi</taxon>
        <taxon>Mammalia</taxon>
        <taxon>Eutheria</taxon>
        <taxon>Euarchontoglires</taxon>
        <taxon>Primates</taxon>
        <taxon>Haplorrhini</taxon>
        <taxon>Platyrrhini</taxon>
        <taxon>Cebidae</taxon>
        <taxon>Cebinae</taxon>
        <taxon>Sapajus</taxon>
    </lineage>
</organism>
<feature type="compositionally biased region" description="Polar residues" evidence="1">
    <location>
        <begin position="100"/>
        <end position="112"/>
    </location>
</feature>
<dbReference type="Proteomes" id="UP000504640">
    <property type="component" value="Unplaced"/>
</dbReference>
<keyword evidence="3" id="KW-1185">Reference proteome</keyword>
<dbReference type="Pfam" id="PF22286">
    <property type="entry name" value="RHG20_PH"/>
    <property type="match status" value="1"/>
</dbReference>
<dbReference type="GeneID" id="116533427"/>
<dbReference type="AlphaFoldDB" id="A0A6J3FTX0"/>
<dbReference type="RefSeq" id="XP_032109056.1">
    <property type="nucleotide sequence ID" value="XM_032253165.1"/>
</dbReference>
<protein>
    <submittedName>
        <fullName evidence="4">Uncharacterized protein LOC116533427</fullName>
    </submittedName>
</protein>
<name>A0A6J3FTX0_SAPAP</name>